<organism evidence="4 5">
    <name type="scientific">Sphaerulina musiva (strain SO2202)</name>
    <name type="common">Poplar stem canker fungus</name>
    <name type="synonym">Septoria musiva</name>
    <dbReference type="NCBI Taxonomy" id="692275"/>
    <lineage>
        <taxon>Eukaryota</taxon>
        <taxon>Fungi</taxon>
        <taxon>Dikarya</taxon>
        <taxon>Ascomycota</taxon>
        <taxon>Pezizomycotina</taxon>
        <taxon>Dothideomycetes</taxon>
        <taxon>Dothideomycetidae</taxon>
        <taxon>Mycosphaerellales</taxon>
        <taxon>Mycosphaerellaceae</taxon>
        <taxon>Sphaerulina</taxon>
    </lineage>
</organism>
<keyword evidence="2" id="KW-0274">FAD</keyword>
<dbReference type="Proteomes" id="UP000016931">
    <property type="component" value="Unassembled WGS sequence"/>
</dbReference>
<reference evidence="4 5" key="1">
    <citation type="journal article" date="2012" name="PLoS Pathog.">
        <title>Diverse lifestyles and strategies of plant pathogenesis encoded in the genomes of eighteen Dothideomycetes fungi.</title>
        <authorList>
            <person name="Ohm R.A."/>
            <person name="Feau N."/>
            <person name="Henrissat B."/>
            <person name="Schoch C.L."/>
            <person name="Horwitz B.A."/>
            <person name="Barry K.W."/>
            <person name="Condon B.J."/>
            <person name="Copeland A.C."/>
            <person name="Dhillon B."/>
            <person name="Glaser F."/>
            <person name="Hesse C.N."/>
            <person name="Kosti I."/>
            <person name="LaButti K."/>
            <person name="Lindquist E.A."/>
            <person name="Lucas S."/>
            <person name="Salamov A.A."/>
            <person name="Bradshaw R.E."/>
            <person name="Ciuffetti L."/>
            <person name="Hamelin R.C."/>
            <person name="Kema G.H.J."/>
            <person name="Lawrence C."/>
            <person name="Scott J.A."/>
            <person name="Spatafora J.W."/>
            <person name="Turgeon B.G."/>
            <person name="de Wit P.J.G.M."/>
            <person name="Zhong S."/>
            <person name="Goodwin S.B."/>
            <person name="Grigoriev I.V."/>
        </authorList>
    </citation>
    <scope>NUCLEOTIDE SEQUENCE [LARGE SCALE GENOMIC DNA]</scope>
    <source>
        <strain evidence="4 5">SO2202</strain>
    </source>
</reference>
<dbReference type="Gene3D" id="3.50.50.60">
    <property type="entry name" value="FAD/NAD(P)-binding domain"/>
    <property type="match status" value="2"/>
</dbReference>
<dbReference type="GeneID" id="27904769"/>
<keyword evidence="1" id="KW-0285">Flavoprotein</keyword>
<evidence type="ECO:0000313" key="4">
    <source>
        <dbReference type="EMBL" id="EMF13352.1"/>
    </source>
</evidence>
<dbReference type="OrthoDB" id="74360at2759"/>
<evidence type="ECO:0000256" key="2">
    <source>
        <dbReference type="ARBA" id="ARBA00022827"/>
    </source>
</evidence>
<dbReference type="OMA" id="IWILRTI"/>
<dbReference type="EMBL" id="KB456263">
    <property type="protein sequence ID" value="EMF13352.1"/>
    <property type="molecule type" value="Genomic_DNA"/>
</dbReference>
<dbReference type="AlphaFoldDB" id="M3B0Q0"/>
<keyword evidence="5" id="KW-1185">Reference proteome</keyword>
<dbReference type="GO" id="GO:0050660">
    <property type="term" value="F:flavin adenine dinucleotide binding"/>
    <property type="evidence" value="ECO:0007669"/>
    <property type="project" value="InterPro"/>
</dbReference>
<dbReference type="InterPro" id="IPR020946">
    <property type="entry name" value="Flavin_mOase-like"/>
</dbReference>
<dbReference type="HOGENOM" id="CLU_015676_3_0_1"/>
<dbReference type="GO" id="GO:0004499">
    <property type="term" value="F:N,N-dimethylaniline monooxygenase activity"/>
    <property type="evidence" value="ECO:0007669"/>
    <property type="project" value="InterPro"/>
</dbReference>
<dbReference type="PANTHER" id="PTHR43539">
    <property type="entry name" value="FLAVIN-BINDING MONOOXYGENASE-LIKE PROTEIN (AFU_ORTHOLOGUE AFUA_4G09220)"/>
    <property type="match status" value="1"/>
</dbReference>
<keyword evidence="3" id="KW-0560">Oxidoreductase</keyword>
<dbReference type="RefSeq" id="XP_016761473.1">
    <property type="nucleotide sequence ID" value="XM_016907632.1"/>
</dbReference>
<keyword evidence="4" id="KW-0503">Monooxygenase</keyword>
<dbReference type="GO" id="GO:0050661">
    <property type="term" value="F:NADP binding"/>
    <property type="evidence" value="ECO:0007669"/>
    <property type="project" value="InterPro"/>
</dbReference>
<dbReference type="Pfam" id="PF00743">
    <property type="entry name" value="FMO-like"/>
    <property type="match status" value="1"/>
</dbReference>
<dbReference type="PANTHER" id="PTHR43539:SF68">
    <property type="entry name" value="FLAVIN-BINDING MONOOXYGENASE-LIKE PROTEIN (AFU_ORTHOLOGUE AFUA_4G09220)"/>
    <property type="match status" value="1"/>
</dbReference>
<evidence type="ECO:0000256" key="3">
    <source>
        <dbReference type="ARBA" id="ARBA00023002"/>
    </source>
</evidence>
<sequence>MRTAAAQFDDIPGQLPEAKVPEDADYASIGQATIEKLNNLQDHDLAPFAIWRDLLSLTDTFRTFQSAETVFKNFTHLRAEKHCSDFRLHNESEPRRTDAPDPPTSWLNYDVSFTVNNGGLIGVCAGTVSVMLTSSGDWKIWMLCTWLENYENHGHPDQTDAKSDSEISKSDDTQVYEAAIIGGGQGGLGVAGRLNALGVRNIMFDERPSIGDSWADRYDSLHWHTIKEYGNLPLGRTFDKDDPDLLPRERIASAYKNWSKKHMLNVREHTQIVGAKWDESNRIWSVEGKTPSGTQVWKAKNLVLTIGPGHKTPVSPDWATPEKIKSSGFKGTITHSVHYHNTDGFAGKRGIVVGTANTAHDVAEDMANAKMDVTIVQRNPTFIFPGEWLVQTEAKSYHRDKPTELSDRQDITRPNKIQRELANRNVHHLIKQNPELFDGLEQAGFKVHRYGDLFTHLYVRFGGHYINTGGSNRIINGEIKVQTAAVKGLTPEGLLFEDGTTVSADLIVLATGYNHDFRDDASQILGTHVTDQMDDYWSPDAEGELRGYARFAGHPSLYYGGGECRSARFFSRFIALQIQKESLGYPLQPYLEGRK</sequence>
<evidence type="ECO:0000313" key="5">
    <source>
        <dbReference type="Proteomes" id="UP000016931"/>
    </source>
</evidence>
<dbReference type="SUPFAM" id="SSF51905">
    <property type="entry name" value="FAD/NAD(P)-binding domain"/>
    <property type="match status" value="1"/>
</dbReference>
<protein>
    <submittedName>
        <fullName evidence="4">Flavin-binding monooxygenase-like family protein</fullName>
    </submittedName>
</protein>
<dbReference type="SUPFAM" id="SSF51971">
    <property type="entry name" value="Nucleotide-binding domain"/>
    <property type="match status" value="1"/>
</dbReference>
<evidence type="ECO:0000256" key="1">
    <source>
        <dbReference type="ARBA" id="ARBA00022630"/>
    </source>
</evidence>
<accession>M3B0Q0</accession>
<proteinExistence type="predicted"/>
<dbReference type="InterPro" id="IPR050982">
    <property type="entry name" value="Auxin_biosynth/cation_transpt"/>
</dbReference>
<dbReference type="InterPro" id="IPR036188">
    <property type="entry name" value="FAD/NAD-bd_sf"/>
</dbReference>
<gene>
    <name evidence="4" type="ORF">SEPMUDRAFT_155682</name>
</gene>
<dbReference type="eggNOG" id="KOG1399">
    <property type="taxonomic scope" value="Eukaryota"/>
</dbReference>
<name>M3B0Q0_SPHMS</name>